<evidence type="ECO:0000313" key="3">
    <source>
        <dbReference type="EMBL" id="PZF75180.1"/>
    </source>
</evidence>
<dbReference type="Proteomes" id="UP000248795">
    <property type="component" value="Unassembled WGS sequence"/>
</dbReference>
<evidence type="ECO:0000256" key="1">
    <source>
        <dbReference type="ARBA" id="ARBA00022741"/>
    </source>
</evidence>
<evidence type="ECO:0000313" key="4">
    <source>
        <dbReference type="Proteomes" id="UP000248795"/>
    </source>
</evidence>
<evidence type="ECO:0008006" key="5">
    <source>
        <dbReference type="Google" id="ProtNLM"/>
    </source>
</evidence>
<dbReference type="GO" id="GO:0009898">
    <property type="term" value="C:cytoplasmic side of plasma membrane"/>
    <property type="evidence" value="ECO:0007669"/>
    <property type="project" value="TreeGrafter"/>
</dbReference>
<organism evidence="3 4">
    <name type="scientific">Aestuariivirga litoralis</name>
    <dbReference type="NCBI Taxonomy" id="2650924"/>
    <lineage>
        <taxon>Bacteria</taxon>
        <taxon>Pseudomonadati</taxon>
        <taxon>Pseudomonadota</taxon>
        <taxon>Alphaproteobacteria</taxon>
        <taxon>Hyphomicrobiales</taxon>
        <taxon>Aestuariivirgaceae</taxon>
        <taxon>Aestuariivirga</taxon>
    </lineage>
</organism>
<dbReference type="PANTHER" id="PTHR43384">
    <property type="entry name" value="SEPTUM SITE-DETERMINING PROTEIN MIND HOMOLOG, CHLOROPLASTIC-RELATED"/>
    <property type="match status" value="1"/>
</dbReference>
<dbReference type="GO" id="GO:0005524">
    <property type="term" value="F:ATP binding"/>
    <property type="evidence" value="ECO:0007669"/>
    <property type="project" value="UniProtKB-KW"/>
</dbReference>
<dbReference type="InterPro" id="IPR050625">
    <property type="entry name" value="ParA/MinD_ATPase"/>
</dbReference>
<proteinExistence type="predicted"/>
<dbReference type="InterPro" id="IPR011006">
    <property type="entry name" value="CheY-like_superfamily"/>
</dbReference>
<gene>
    <name evidence="3" type="ORF">DK847_19470</name>
</gene>
<keyword evidence="2" id="KW-0067">ATP-binding</keyword>
<dbReference type="GO" id="GO:0005829">
    <property type="term" value="C:cytosol"/>
    <property type="evidence" value="ECO:0007669"/>
    <property type="project" value="TreeGrafter"/>
</dbReference>
<protein>
    <recommendedName>
        <fullName evidence="5">Pilus assembly protein CpaE</fullName>
    </recommendedName>
</protein>
<sequence length="384" mass="41785">MLQIFSRSVRSANPIMGIGFVTQNEEVGRQLKEYVAQREGVDLTLIASAKVTQGFDPRGVSIFVYDLESSTEAAQREFERFMAQRPPQLPVIVLSPALGDDLVRWLLRLRVADWLKAPLSAGELIAACGRVLSQSTGAKSDLKCMTFLGARGGVGATAVAVHAALLAAGRSKSATPTTCIVDLDLTGGACAEYLDLRPAWALDEIIANPARLDPHMLELMTSTYKNKLDVLSAQRKFGEAFTFAPEVITRTLDIISQTHQTLVVDLPRHVENWTDAVVLGSTDIYVVTDFSVPGLKAARRMVNDLTGQFGELVKPKVIVNKFNRPLFGTGISSSEVKELLGDVLAGTLPADERLIREAMDRGVPTTDIKPRNSFNSDLSKILGY</sequence>
<dbReference type="GO" id="GO:0016887">
    <property type="term" value="F:ATP hydrolysis activity"/>
    <property type="evidence" value="ECO:0007669"/>
    <property type="project" value="TreeGrafter"/>
</dbReference>
<evidence type="ECO:0000256" key="2">
    <source>
        <dbReference type="ARBA" id="ARBA00022840"/>
    </source>
</evidence>
<dbReference type="PANTHER" id="PTHR43384:SF6">
    <property type="entry name" value="SEPTUM SITE-DETERMINING PROTEIN MIND HOMOLOG, CHLOROPLASTIC"/>
    <property type="match status" value="1"/>
</dbReference>
<dbReference type="InterPro" id="IPR027417">
    <property type="entry name" value="P-loop_NTPase"/>
</dbReference>
<name>A0A2W2ARS2_9HYPH</name>
<reference evidence="4" key="1">
    <citation type="submission" date="2018-06" db="EMBL/GenBank/DDBJ databases">
        <title>Aestuariibacter litoralis strain KCTC 52945T.</title>
        <authorList>
            <person name="Li X."/>
            <person name="Salam N."/>
            <person name="Li J.-L."/>
            <person name="Chen Y.-M."/>
            <person name="Yang Z.-W."/>
            <person name="Zhang L.-Y."/>
            <person name="Han M.-X."/>
            <person name="Xiao M."/>
            <person name="Li W.-J."/>
        </authorList>
    </citation>
    <scope>NUCLEOTIDE SEQUENCE [LARGE SCALE GENOMIC DNA]</scope>
    <source>
        <strain evidence="4">KCTC 52945</strain>
    </source>
</reference>
<accession>A0A2W2ARS2</accession>
<dbReference type="Gene3D" id="3.40.50.300">
    <property type="entry name" value="P-loop containing nucleotide triphosphate hydrolases"/>
    <property type="match status" value="1"/>
</dbReference>
<dbReference type="GO" id="GO:0051782">
    <property type="term" value="P:negative regulation of cell division"/>
    <property type="evidence" value="ECO:0007669"/>
    <property type="project" value="TreeGrafter"/>
</dbReference>
<keyword evidence="1" id="KW-0547">Nucleotide-binding</keyword>
<keyword evidence="4" id="KW-1185">Reference proteome</keyword>
<dbReference type="AlphaFoldDB" id="A0A2W2ARS2"/>
<dbReference type="RefSeq" id="WP_111200212.1">
    <property type="nucleotide sequence ID" value="NZ_QKVK01000014.1"/>
</dbReference>
<dbReference type="EMBL" id="QKVK01000014">
    <property type="protein sequence ID" value="PZF75180.1"/>
    <property type="molecule type" value="Genomic_DNA"/>
</dbReference>
<dbReference type="SUPFAM" id="SSF52172">
    <property type="entry name" value="CheY-like"/>
    <property type="match status" value="1"/>
</dbReference>
<comment type="caution">
    <text evidence="3">The sequence shown here is derived from an EMBL/GenBank/DDBJ whole genome shotgun (WGS) entry which is preliminary data.</text>
</comment>
<dbReference type="Gene3D" id="3.40.50.2300">
    <property type="match status" value="1"/>
</dbReference>
<dbReference type="SUPFAM" id="SSF52540">
    <property type="entry name" value="P-loop containing nucleoside triphosphate hydrolases"/>
    <property type="match status" value="1"/>
</dbReference>